<sequence length="91" mass="10230">MFSINHEAAIELCRECLMNVNDRHDFVFASPPPQNDLVAGTTSLVKMKPLTAEQRRKLLSDLHELNKPDLMGASATKTPRRLNQRALFPAT</sequence>
<comment type="caution">
    <text evidence="2">The sequence shown here is derived from an EMBL/GenBank/DDBJ whole genome shotgun (WGS) entry which is preliminary data.</text>
</comment>
<protein>
    <submittedName>
        <fullName evidence="2">Uncharacterized protein</fullName>
    </submittedName>
</protein>
<keyword evidence="3" id="KW-1185">Reference proteome</keyword>
<gene>
    <name evidence="2" type="ORF">RRG08_032386</name>
</gene>
<evidence type="ECO:0000256" key="1">
    <source>
        <dbReference type="SAM" id="MobiDB-lite"/>
    </source>
</evidence>
<reference evidence="2" key="1">
    <citation type="journal article" date="2023" name="G3 (Bethesda)">
        <title>A reference genome for the long-term kleptoplast-retaining sea slug Elysia crispata morphotype clarki.</title>
        <authorList>
            <person name="Eastman K.E."/>
            <person name="Pendleton A.L."/>
            <person name="Shaikh M.A."/>
            <person name="Suttiyut T."/>
            <person name="Ogas R."/>
            <person name="Tomko P."/>
            <person name="Gavelis G."/>
            <person name="Widhalm J.R."/>
            <person name="Wisecaver J.H."/>
        </authorList>
    </citation>
    <scope>NUCLEOTIDE SEQUENCE</scope>
    <source>
        <strain evidence="2">ECLA1</strain>
    </source>
</reference>
<dbReference type="EMBL" id="JAWDGP010001865">
    <property type="protein sequence ID" value="KAK3787430.1"/>
    <property type="molecule type" value="Genomic_DNA"/>
</dbReference>
<dbReference type="Proteomes" id="UP001283361">
    <property type="component" value="Unassembled WGS sequence"/>
</dbReference>
<evidence type="ECO:0000313" key="2">
    <source>
        <dbReference type="EMBL" id="KAK3787430.1"/>
    </source>
</evidence>
<feature type="region of interest" description="Disordered" evidence="1">
    <location>
        <begin position="69"/>
        <end position="91"/>
    </location>
</feature>
<accession>A0AAE1AGK2</accession>
<evidence type="ECO:0000313" key="3">
    <source>
        <dbReference type="Proteomes" id="UP001283361"/>
    </source>
</evidence>
<organism evidence="2 3">
    <name type="scientific">Elysia crispata</name>
    <name type="common">lettuce slug</name>
    <dbReference type="NCBI Taxonomy" id="231223"/>
    <lineage>
        <taxon>Eukaryota</taxon>
        <taxon>Metazoa</taxon>
        <taxon>Spiralia</taxon>
        <taxon>Lophotrochozoa</taxon>
        <taxon>Mollusca</taxon>
        <taxon>Gastropoda</taxon>
        <taxon>Heterobranchia</taxon>
        <taxon>Euthyneura</taxon>
        <taxon>Panpulmonata</taxon>
        <taxon>Sacoglossa</taxon>
        <taxon>Placobranchoidea</taxon>
        <taxon>Plakobranchidae</taxon>
        <taxon>Elysia</taxon>
    </lineage>
</organism>
<name>A0AAE1AGK2_9GAST</name>
<dbReference type="AlphaFoldDB" id="A0AAE1AGK2"/>
<proteinExistence type="predicted"/>